<dbReference type="InterPro" id="IPR053734">
    <property type="entry name" value="Phage_Head-Tail_Connect_sf"/>
</dbReference>
<protein>
    <submittedName>
        <fullName evidence="1">Uncharacterized protein</fullName>
    </submittedName>
</protein>
<dbReference type="RefSeq" id="WP_268881481.1">
    <property type="nucleotide sequence ID" value="NZ_CP114029.1"/>
</dbReference>
<accession>A0ABY7BYY8</accession>
<dbReference type="Pfam" id="PF05354">
    <property type="entry name" value="Phage_attach"/>
    <property type="match status" value="1"/>
</dbReference>
<name>A0ABY7BYY8_9HYPH</name>
<reference evidence="1" key="1">
    <citation type="submission" date="2022-12" db="EMBL/GenBank/DDBJ databases">
        <title>Jiella pelagia sp. nov., isolated from phosphonate enriched culture of Northwest Pacific surface seawater.</title>
        <authorList>
            <person name="Shin D.Y."/>
            <person name="Hwang C.Y."/>
        </authorList>
    </citation>
    <scope>NUCLEOTIDE SEQUENCE</scope>
    <source>
        <strain evidence="1">HL-NP1</strain>
    </source>
</reference>
<dbReference type="Proteomes" id="UP001164020">
    <property type="component" value="Chromosome"/>
</dbReference>
<sequence length="85" mass="9194">MTYYPLEGASFTVRGVFNTVFQQVDPDTGAIVGSNQPNLGVRLTDFDKAPASGDKMEIRGKSYVVVDTQEDGEGGARLILHRDCA</sequence>
<gene>
    <name evidence="1" type="ORF">OH818_01530</name>
</gene>
<keyword evidence="2" id="KW-1185">Reference proteome</keyword>
<organism evidence="1 2">
    <name type="scientific">Jiella pelagia</name>
    <dbReference type="NCBI Taxonomy" id="2986949"/>
    <lineage>
        <taxon>Bacteria</taxon>
        <taxon>Pseudomonadati</taxon>
        <taxon>Pseudomonadota</taxon>
        <taxon>Alphaproteobacteria</taxon>
        <taxon>Hyphomicrobiales</taxon>
        <taxon>Aurantimonadaceae</taxon>
        <taxon>Jiella</taxon>
    </lineage>
</organism>
<dbReference type="EMBL" id="CP114029">
    <property type="protein sequence ID" value="WAP69044.1"/>
    <property type="molecule type" value="Genomic_DNA"/>
</dbReference>
<evidence type="ECO:0000313" key="1">
    <source>
        <dbReference type="EMBL" id="WAP69044.1"/>
    </source>
</evidence>
<dbReference type="InterPro" id="IPR008018">
    <property type="entry name" value="Phage_tail_attach_FII"/>
</dbReference>
<dbReference type="Gene3D" id="2.40.10.180">
    <property type="entry name" value="Phage tail proteins"/>
    <property type="match status" value="1"/>
</dbReference>
<proteinExistence type="predicted"/>
<evidence type="ECO:0000313" key="2">
    <source>
        <dbReference type="Proteomes" id="UP001164020"/>
    </source>
</evidence>